<keyword evidence="1" id="KW-0812">Transmembrane</keyword>
<accession>A0A2P5HNQ1</accession>
<organism evidence="2 3">
    <name type="scientific">Diaporthe helianthi</name>
    <dbReference type="NCBI Taxonomy" id="158607"/>
    <lineage>
        <taxon>Eukaryota</taxon>
        <taxon>Fungi</taxon>
        <taxon>Dikarya</taxon>
        <taxon>Ascomycota</taxon>
        <taxon>Pezizomycotina</taxon>
        <taxon>Sordariomycetes</taxon>
        <taxon>Sordariomycetidae</taxon>
        <taxon>Diaporthales</taxon>
        <taxon>Diaporthaceae</taxon>
        <taxon>Diaporthe</taxon>
    </lineage>
</organism>
<dbReference type="AlphaFoldDB" id="A0A2P5HNQ1"/>
<feature type="transmembrane region" description="Helical" evidence="1">
    <location>
        <begin position="6"/>
        <end position="24"/>
    </location>
</feature>
<evidence type="ECO:0000313" key="3">
    <source>
        <dbReference type="Proteomes" id="UP000094444"/>
    </source>
</evidence>
<dbReference type="OrthoDB" id="2590756at2759"/>
<keyword evidence="1" id="KW-0472">Membrane</keyword>
<dbReference type="EMBL" id="MAVT02001152">
    <property type="protein sequence ID" value="POS71855.1"/>
    <property type="molecule type" value="Genomic_DNA"/>
</dbReference>
<dbReference type="Proteomes" id="UP000094444">
    <property type="component" value="Unassembled WGS sequence"/>
</dbReference>
<reference evidence="2" key="1">
    <citation type="submission" date="2017-09" db="EMBL/GenBank/DDBJ databases">
        <title>Polyketide synthases of a Diaporthe helianthi virulent isolate.</title>
        <authorList>
            <person name="Baroncelli R."/>
        </authorList>
    </citation>
    <scope>NUCLEOTIDE SEQUENCE [LARGE SCALE GENOMIC DNA]</scope>
    <source>
        <strain evidence="2">7/96</strain>
    </source>
</reference>
<evidence type="ECO:0000313" key="2">
    <source>
        <dbReference type="EMBL" id="POS71855.1"/>
    </source>
</evidence>
<name>A0A2P5HNQ1_DIAHE</name>
<dbReference type="InParanoid" id="A0A2P5HNQ1"/>
<protein>
    <submittedName>
        <fullName evidence="2">Uncharacterized protein</fullName>
    </submittedName>
</protein>
<keyword evidence="3" id="KW-1185">Reference proteome</keyword>
<evidence type="ECO:0000256" key="1">
    <source>
        <dbReference type="SAM" id="Phobius"/>
    </source>
</evidence>
<comment type="caution">
    <text evidence="2">The sequence shown here is derived from an EMBL/GenBank/DDBJ whole genome shotgun (WGS) entry which is preliminary data.</text>
</comment>
<feature type="transmembrane region" description="Helical" evidence="1">
    <location>
        <begin position="44"/>
        <end position="64"/>
    </location>
</feature>
<sequence length="141" mass="15810">MMHPANLAIIIHFVLEFWAILLFLRQPGLQLHDPKPPREAVLICHSYAGTLLSLNAVCFMYLFFHGVGEFDGMGTALSWSLSVYHFFPIHRAWDRMKRREEKGSGYKSEYDVGGGPKGNLKGHLFILATLVSAGTYGLVTV</sequence>
<keyword evidence="1" id="KW-1133">Transmembrane helix</keyword>
<proteinExistence type="predicted"/>
<feature type="transmembrane region" description="Helical" evidence="1">
    <location>
        <begin position="76"/>
        <end position="93"/>
    </location>
</feature>
<gene>
    <name evidence="2" type="ORF">DHEL01_v209754</name>
</gene>